<dbReference type="InterPro" id="IPR013783">
    <property type="entry name" value="Ig-like_fold"/>
</dbReference>
<dbReference type="SUPFAM" id="SSF49265">
    <property type="entry name" value="Fibronectin type III"/>
    <property type="match status" value="1"/>
</dbReference>
<dbReference type="EMBL" id="SNZG01000040">
    <property type="protein sequence ID" value="TDR34360.1"/>
    <property type="molecule type" value="Genomic_DNA"/>
</dbReference>
<reference evidence="2 4" key="2">
    <citation type="submission" date="2019-03" db="EMBL/GenBank/DDBJ databases">
        <title>Genomic Encyclopedia of Type Strains, Phase IV (KMG-IV): sequencing the most valuable type-strain genomes for metagenomic binning, comparative biology and taxonomic classification.</title>
        <authorList>
            <person name="Goeker M."/>
        </authorList>
    </citation>
    <scope>NUCLEOTIDE SEQUENCE [LARGE SCALE GENOMIC DNA]</scope>
    <source>
        <strain evidence="2 4">DSM 20580</strain>
    </source>
</reference>
<accession>A0A8B4QCY4</accession>
<gene>
    <name evidence="2" type="ORF">DFR61_14015</name>
    <name evidence="1" type="ORF">NCTC10597_02299</name>
</gene>
<dbReference type="EMBL" id="UGNP01000001">
    <property type="protein sequence ID" value="STX10552.1"/>
    <property type="molecule type" value="Genomic_DNA"/>
</dbReference>
<organism evidence="1 3">
    <name type="scientific">Kurthia zopfii</name>
    <dbReference type="NCBI Taxonomy" id="1650"/>
    <lineage>
        <taxon>Bacteria</taxon>
        <taxon>Bacillati</taxon>
        <taxon>Bacillota</taxon>
        <taxon>Bacilli</taxon>
        <taxon>Bacillales</taxon>
        <taxon>Caryophanaceae</taxon>
        <taxon>Kurthia</taxon>
    </lineage>
</organism>
<comment type="caution">
    <text evidence="1">The sequence shown here is derived from an EMBL/GenBank/DDBJ whole genome shotgun (WGS) entry which is preliminary data.</text>
</comment>
<dbReference type="Gene3D" id="2.60.40.10">
    <property type="entry name" value="Immunoglobulins"/>
    <property type="match status" value="1"/>
</dbReference>
<keyword evidence="4" id="KW-1185">Reference proteome</keyword>
<dbReference type="Proteomes" id="UP000254330">
    <property type="component" value="Unassembled WGS sequence"/>
</dbReference>
<protein>
    <recommendedName>
        <fullName evidence="5">Fibronectin type-III domain-containing protein</fullName>
    </recommendedName>
</protein>
<name>A0A8B4QCY4_9BACL</name>
<dbReference type="OrthoDB" id="3176960at2"/>
<proteinExistence type="predicted"/>
<evidence type="ECO:0008006" key="5">
    <source>
        <dbReference type="Google" id="ProtNLM"/>
    </source>
</evidence>
<evidence type="ECO:0000313" key="3">
    <source>
        <dbReference type="Proteomes" id="UP000254330"/>
    </source>
</evidence>
<evidence type="ECO:0000313" key="2">
    <source>
        <dbReference type="EMBL" id="TDR34360.1"/>
    </source>
</evidence>
<dbReference type="Proteomes" id="UP000294641">
    <property type="component" value="Unassembled WGS sequence"/>
</dbReference>
<sequence>MKQCITYLTAFFISISFFLVSNIDSKAIGKPKVLSTNSKGYSTFAKWTEIKGADGYAVYYSKYKNGNFKLLKKVTNAQFTHKELDMNKTYYYKIRSYSEKKKIKYSTYSNKIEIKTKVVDKPQVYTWAHMYYGYDGLATTDQFDIAIANASKHNIKILTKGKMIDVVRSEYNRNLTLVTKYKGEYFYGDSFVIKPKYHAPKVYYLTNGKSTFYNRDYASIIVYYEYQGKTFRKEANSYDNDKFDDYMETL</sequence>
<reference evidence="1 3" key="1">
    <citation type="submission" date="2018-06" db="EMBL/GenBank/DDBJ databases">
        <authorList>
            <consortium name="Pathogen Informatics"/>
            <person name="Doyle S."/>
        </authorList>
    </citation>
    <scope>NUCLEOTIDE SEQUENCE [LARGE SCALE GENOMIC DNA]</scope>
    <source>
        <strain evidence="1 3">NCTC10597</strain>
    </source>
</reference>
<dbReference type="InterPro" id="IPR036116">
    <property type="entry name" value="FN3_sf"/>
</dbReference>
<dbReference type="AlphaFoldDB" id="A0A8B4QCY4"/>
<dbReference type="RefSeq" id="WP_109350632.1">
    <property type="nucleotide sequence ID" value="NZ_BJUE01000048.1"/>
</dbReference>
<evidence type="ECO:0000313" key="1">
    <source>
        <dbReference type="EMBL" id="STX10552.1"/>
    </source>
</evidence>
<evidence type="ECO:0000313" key="4">
    <source>
        <dbReference type="Proteomes" id="UP000294641"/>
    </source>
</evidence>